<feature type="domain" description="EamA" evidence="7">
    <location>
        <begin position="5"/>
        <end position="146"/>
    </location>
</feature>
<dbReference type="EMBL" id="MGFH01000086">
    <property type="protein sequence ID" value="OGM05973.1"/>
    <property type="molecule type" value="Genomic_DNA"/>
</dbReference>
<evidence type="ECO:0000313" key="8">
    <source>
        <dbReference type="EMBL" id="OGM05973.1"/>
    </source>
</evidence>
<dbReference type="InterPro" id="IPR037185">
    <property type="entry name" value="EmrE-like"/>
</dbReference>
<dbReference type="GO" id="GO:0005886">
    <property type="term" value="C:plasma membrane"/>
    <property type="evidence" value="ECO:0007669"/>
    <property type="project" value="UniProtKB-SubCell"/>
</dbReference>
<feature type="transmembrane region" description="Helical" evidence="6">
    <location>
        <begin position="7"/>
        <end position="28"/>
    </location>
</feature>
<feature type="transmembrane region" description="Helical" evidence="6">
    <location>
        <begin position="106"/>
        <end position="124"/>
    </location>
</feature>
<feature type="transmembrane region" description="Helical" evidence="6">
    <location>
        <begin position="74"/>
        <end position="94"/>
    </location>
</feature>
<dbReference type="STRING" id="1817813.A2008_07720"/>
<dbReference type="InterPro" id="IPR050638">
    <property type="entry name" value="AA-Vitamin_Transporters"/>
</dbReference>
<feature type="transmembrane region" description="Helical" evidence="6">
    <location>
        <begin position="249"/>
        <end position="266"/>
    </location>
</feature>
<evidence type="ECO:0000256" key="6">
    <source>
        <dbReference type="SAM" id="Phobius"/>
    </source>
</evidence>
<evidence type="ECO:0000259" key="7">
    <source>
        <dbReference type="Pfam" id="PF00892"/>
    </source>
</evidence>
<feature type="domain" description="EamA" evidence="7">
    <location>
        <begin position="158"/>
        <end position="288"/>
    </location>
</feature>
<reference evidence="8 9" key="1">
    <citation type="journal article" date="2016" name="Nat. Commun.">
        <title>Thousands of microbial genomes shed light on interconnected biogeochemical processes in an aquifer system.</title>
        <authorList>
            <person name="Anantharaman K."/>
            <person name="Brown C.T."/>
            <person name="Hug L.A."/>
            <person name="Sharon I."/>
            <person name="Castelle C.J."/>
            <person name="Probst A.J."/>
            <person name="Thomas B.C."/>
            <person name="Singh A."/>
            <person name="Wilkins M.J."/>
            <person name="Karaoz U."/>
            <person name="Brodie E.L."/>
            <person name="Williams K.H."/>
            <person name="Hubbard S.S."/>
            <person name="Banfield J.F."/>
        </authorList>
    </citation>
    <scope>NUCLEOTIDE SEQUENCE [LARGE SCALE GENOMIC DNA]</scope>
</reference>
<keyword evidence="5 6" id="KW-0472">Membrane</keyword>
<feature type="transmembrane region" description="Helical" evidence="6">
    <location>
        <begin position="131"/>
        <end position="147"/>
    </location>
</feature>
<organism evidence="8 9">
    <name type="scientific">Candidatus Wallbacteria bacterium GWC2_49_35</name>
    <dbReference type="NCBI Taxonomy" id="1817813"/>
    <lineage>
        <taxon>Bacteria</taxon>
        <taxon>Candidatus Walliibacteriota</taxon>
    </lineage>
</organism>
<accession>A0A1F7WT64</accession>
<evidence type="ECO:0000256" key="4">
    <source>
        <dbReference type="ARBA" id="ARBA00022989"/>
    </source>
</evidence>
<evidence type="ECO:0000313" key="9">
    <source>
        <dbReference type="Proteomes" id="UP000178735"/>
    </source>
</evidence>
<feature type="transmembrane region" description="Helical" evidence="6">
    <location>
        <begin position="193"/>
        <end position="215"/>
    </location>
</feature>
<dbReference type="InterPro" id="IPR000620">
    <property type="entry name" value="EamA_dom"/>
</dbReference>
<protein>
    <recommendedName>
        <fullName evidence="7">EamA domain-containing protein</fullName>
    </recommendedName>
</protein>
<evidence type="ECO:0000256" key="3">
    <source>
        <dbReference type="ARBA" id="ARBA00022692"/>
    </source>
</evidence>
<dbReference type="Pfam" id="PF00892">
    <property type="entry name" value="EamA"/>
    <property type="match status" value="2"/>
</dbReference>
<evidence type="ECO:0000256" key="5">
    <source>
        <dbReference type="ARBA" id="ARBA00023136"/>
    </source>
</evidence>
<dbReference type="SUPFAM" id="SSF103481">
    <property type="entry name" value="Multidrug resistance efflux transporter EmrE"/>
    <property type="match status" value="2"/>
</dbReference>
<comment type="caution">
    <text evidence="8">The sequence shown here is derived from an EMBL/GenBank/DDBJ whole genome shotgun (WGS) entry which is preliminary data.</text>
</comment>
<comment type="subcellular location">
    <subcellularLocation>
        <location evidence="1">Cell membrane</location>
        <topology evidence="1">Multi-pass membrane protein</topology>
    </subcellularLocation>
</comment>
<keyword evidence="4 6" id="KW-1133">Transmembrane helix</keyword>
<feature type="transmembrane region" description="Helical" evidence="6">
    <location>
        <begin position="272"/>
        <end position="290"/>
    </location>
</feature>
<dbReference type="PANTHER" id="PTHR32322:SF18">
    <property type="entry name" value="S-ADENOSYLMETHIONINE_S-ADENOSYLHOMOCYSTEINE TRANSPORTER"/>
    <property type="match status" value="1"/>
</dbReference>
<evidence type="ECO:0000256" key="2">
    <source>
        <dbReference type="ARBA" id="ARBA00022475"/>
    </source>
</evidence>
<evidence type="ECO:0000256" key="1">
    <source>
        <dbReference type="ARBA" id="ARBA00004651"/>
    </source>
</evidence>
<dbReference type="AlphaFoldDB" id="A0A1F7WT64"/>
<dbReference type="PANTHER" id="PTHR32322">
    <property type="entry name" value="INNER MEMBRANE TRANSPORTER"/>
    <property type="match status" value="1"/>
</dbReference>
<dbReference type="Gene3D" id="1.10.3730.20">
    <property type="match status" value="1"/>
</dbReference>
<name>A0A1F7WT64_9BACT</name>
<gene>
    <name evidence="8" type="ORF">A2008_07720</name>
</gene>
<sequence length="365" mass="39774">MKFDKGVLNAIGAAALFGLSTPLAKIIIGEIKPFMLAGLLYAGSGLGLLIIIILKKSLKINEGSSEAGLKRADWPWLLGATLFGGFLGPIFLVFGLSNTPASSASLLLNLEGVFTALIAWFVFMENFDKRIAFGMALITLGSAALSWEGGAESFISLTGPLAIVIACLCWAIDNNLTKKISGGDPFHISCIKGLIAGFTNLLISVFILNISFPVFSAVAKSFVLGFFGYGLSLVMFVLALRHIGTSRTGAYFSIAPFFGSIASIIIFGENITAVFCAAFLLMAGGVYCHLSERHDHEHEHDYIRHDHLHTHDDMHHEHEHEVGYENEAAQADAEIKKSAHSHFHEHRPVFHTHFHYPDLHHGHTH</sequence>
<proteinExistence type="predicted"/>
<feature type="transmembrane region" description="Helical" evidence="6">
    <location>
        <begin position="221"/>
        <end position="240"/>
    </location>
</feature>
<keyword evidence="2" id="KW-1003">Cell membrane</keyword>
<keyword evidence="3 6" id="KW-0812">Transmembrane</keyword>
<dbReference type="Proteomes" id="UP000178735">
    <property type="component" value="Unassembled WGS sequence"/>
</dbReference>
<feature type="transmembrane region" description="Helical" evidence="6">
    <location>
        <begin position="153"/>
        <end position="172"/>
    </location>
</feature>
<feature type="transmembrane region" description="Helical" evidence="6">
    <location>
        <begin position="34"/>
        <end position="54"/>
    </location>
</feature>